<gene>
    <name evidence="3" type="ORF">DPMN_065483</name>
</gene>
<proteinExistence type="predicted"/>
<accession>A0A9D3YRR3</accession>
<sequence>MMSRFCKYAVILGLVFVIDHVTGQNNGGPPSMESQQANNMLLKMMGAGDPQSGQRRSNEPQVLQQAQRTGIQQQPANAAQKPINHLGKPINQPKQSTQPDNPFIYPNIASRQPFMPPANANNAGQFMKLFEQIRQLENSRHGEWQRADSQPKMEPDFHGQPWTNSLAQAYMIGRMADNMELEFA</sequence>
<dbReference type="AlphaFoldDB" id="A0A9D3YRR3"/>
<feature type="signal peptide" evidence="2">
    <location>
        <begin position="1"/>
        <end position="23"/>
    </location>
</feature>
<reference evidence="3" key="1">
    <citation type="journal article" date="2019" name="bioRxiv">
        <title>The Genome of the Zebra Mussel, Dreissena polymorpha: A Resource for Invasive Species Research.</title>
        <authorList>
            <person name="McCartney M.A."/>
            <person name="Auch B."/>
            <person name="Kono T."/>
            <person name="Mallez S."/>
            <person name="Zhang Y."/>
            <person name="Obille A."/>
            <person name="Becker A."/>
            <person name="Abrahante J.E."/>
            <person name="Garbe J."/>
            <person name="Badalamenti J.P."/>
            <person name="Herman A."/>
            <person name="Mangelson H."/>
            <person name="Liachko I."/>
            <person name="Sullivan S."/>
            <person name="Sone E.D."/>
            <person name="Koren S."/>
            <person name="Silverstein K.A.T."/>
            <person name="Beckman K.B."/>
            <person name="Gohl D.M."/>
        </authorList>
    </citation>
    <scope>NUCLEOTIDE SEQUENCE</scope>
    <source>
        <strain evidence="3">Duluth1</strain>
        <tissue evidence="3">Whole animal</tissue>
    </source>
</reference>
<comment type="caution">
    <text evidence="3">The sequence shown here is derived from an EMBL/GenBank/DDBJ whole genome shotgun (WGS) entry which is preliminary data.</text>
</comment>
<evidence type="ECO:0000313" key="4">
    <source>
        <dbReference type="Proteomes" id="UP000828390"/>
    </source>
</evidence>
<keyword evidence="2" id="KW-0732">Signal</keyword>
<evidence type="ECO:0000256" key="1">
    <source>
        <dbReference type="SAM" id="MobiDB-lite"/>
    </source>
</evidence>
<evidence type="ECO:0000256" key="2">
    <source>
        <dbReference type="SAM" id="SignalP"/>
    </source>
</evidence>
<feature type="region of interest" description="Disordered" evidence="1">
    <location>
        <begin position="45"/>
        <end position="98"/>
    </location>
</feature>
<protein>
    <submittedName>
        <fullName evidence="3">Uncharacterized protein</fullName>
    </submittedName>
</protein>
<feature type="compositionally biased region" description="Polar residues" evidence="1">
    <location>
        <begin position="51"/>
        <end position="77"/>
    </location>
</feature>
<organism evidence="3 4">
    <name type="scientific">Dreissena polymorpha</name>
    <name type="common">Zebra mussel</name>
    <name type="synonym">Mytilus polymorpha</name>
    <dbReference type="NCBI Taxonomy" id="45954"/>
    <lineage>
        <taxon>Eukaryota</taxon>
        <taxon>Metazoa</taxon>
        <taxon>Spiralia</taxon>
        <taxon>Lophotrochozoa</taxon>
        <taxon>Mollusca</taxon>
        <taxon>Bivalvia</taxon>
        <taxon>Autobranchia</taxon>
        <taxon>Heteroconchia</taxon>
        <taxon>Euheterodonta</taxon>
        <taxon>Imparidentia</taxon>
        <taxon>Neoheterodontei</taxon>
        <taxon>Myida</taxon>
        <taxon>Dreissenoidea</taxon>
        <taxon>Dreissenidae</taxon>
        <taxon>Dreissena</taxon>
    </lineage>
</organism>
<dbReference type="EMBL" id="JAIWYP010000014">
    <property type="protein sequence ID" value="KAH3706103.1"/>
    <property type="molecule type" value="Genomic_DNA"/>
</dbReference>
<keyword evidence="4" id="KW-1185">Reference proteome</keyword>
<evidence type="ECO:0000313" key="3">
    <source>
        <dbReference type="EMBL" id="KAH3706103.1"/>
    </source>
</evidence>
<reference evidence="3" key="2">
    <citation type="submission" date="2020-11" db="EMBL/GenBank/DDBJ databases">
        <authorList>
            <person name="McCartney M.A."/>
            <person name="Auch B."/>
            <person name="Kono T."/>
            <person name="Mallez S."/>
            <person name="Becker A."/>
            <person name="Gohl D.M."/>
            <person name="Silverstein K.A.T."/>
            <person name="Koren S."/>
            <person name="Bechman K.B."/>
            <person name="Herman A."/>
            <person name="Abrahante J.E."/>
            <person name="Garbe J."/>
        </authorList>
    </citation>
    <scope>NUCLEOTIDE SEQUENCE</scope>
    <source>
        <strain evidence="3">Duluth1</strain>
        <tissue evidence="3">Whole animal</tissue>
    </source>
</reference>
<feature type="chain" id="PRO_5039109127" evidence="2">
    <location>
        <begin position="24"/>
        <end position="184"/>
    </location>
</feature>
<name>A0A9D3YRR3_DREPO</name>
<dbReference type="Proteomes" id="UP000828390">
    <property type="component" value="Unassembled WGS sequence"/>
</dbReference>